<dbReference type="Proteomes" id="UP000197768">
    <property type="component" value="Unassembled WGS sequence"/>
</dbReference>
<gene>
    <name evidence="3" type="ORF">BWK59_08420</name>
</gene>
<evidence type="ECO:0000313" key="3">
    <source>
        <dbReference type="EMBL" id="OWP83824.1"/>
    </source>
</evidence>
<dbReference type="SUPFAM" id="SSF74653">
    <property type="entry name" value="TolA/TonB C-terminal domain"/>
    <property type="match status" value="1"/>
</dbReference>
<dbReference type="PANTHER" id="PTHR33446:SF2">
    <property type="entry name" value="PROTEIN TONB"/>
    <property type="match status" value="1"/>
</dbReference>
<dbReference type="InterPro" id="IPR037682">
    <property type="entry name" value="TonB_C"/>
</dbReference>
<feature type="domain" description="TonB C-terminal" evidence="2">
    <location>
        <begin position="216"/>
        <end position="273"/>
    </location>
</feature>
<reference evidence="3 4" key="1">
    <citation type="journal article" date="2017" name="Infect. Genet. Evol.">
        <title>Comparative genome analysis of fish pathogen Flavobacterium columnare reveals extensive sequence diversity within the species.</title>
        <authorList>
            <person name="Kayansamruaj P."/>
            <person name="Dong H.T."/>
            <person name="Hirono I."/>
            <person name="Kondo H."/>
            <person name="Senapin S."/>
            <person name="Rodkhum C."/>
        </authorList>
    </citation>
    <scope>NUCLEOTIDE SEQUENCE [LARGE SCALE GENOMIC DNA]</scope>
    <source>
        <strain evidence="3 4">1215</strain>
    </source>
</reference>
<dbReference type="PANTHER" id="PTHR33446">
    <property type="entry name" value="PROTEIN TONB-RELATED"/>
    <property type="match status" value="1"/>
</dbReference>
<dbReference type="GO" id="GO:0031992">
    <property type="term" value="F:energy transducer activity"/>
    <property type="evidence" value="ECO:0007669"/>
    <property type="project" value="TreeGrafter"/>
</dbReference>
<name>A0A246GJL6_9FLAO</name>
<dbReference type="Pfam" id="PF03544">
    <property type="entry name" value="TonB_C"/>
    <property type="match status" value="1"/>
</dbReference>
<dbReference type="InterPro" id="IPR051045">
    <property type="entry name" value="TonB-dependent_transducer"/>
</dbReference>
<organism evidence="3 4">
    <name type="scientific">Flavobacterium davisii</name>
    <dbReference type="NCBI Taxonomy" id="2906077"/>
    <lineage>
        <taxon>Bacteria</taxon>
        <taxon>Pseudomonadati</taxon>
        <taxon>Bacteroidota</taxon>
        <taxon>Flavobacteriia</taxon>
        <taxon>Flavobacteriales</taxon>
        <taxon>Flavobacteriaceae</taxon>
        <taxon>Flavobacterium</taxon>
    </lineage>
</organism>
<dbReference type="AlphaFoldDB" id="A0A246GJL6"/>
<keyword evidence="1" id="KW-0472">Membrane</keyword>
<evidence type="ECO:0000259" key="2">
    <source>
        <dbReference type="Pfam" id="PF03544"/>
    </source>
</evidence>
<dbReference type="RefSeq" id="WP_088392919.1">
    <property type="nucleotide sequence ID" value="NZ_MTCZ01000074.1"/>
</dbReference>
<keyword evidence="1" id="KW-0812">Transmembrane</keyword>
<dbReference type="GO" id="GO:0055085">
    <property type="term" value="P:transmembrane transport"/>
    <property type="evidence" value="ECO:0007669"/>
    <property type="project" value="InterPro"/>
</dbReference>
<evidence type="ECO:0000256" key="1">
    <source>
        <dbReference type="SAM" id="Phobius"/>
    </source>
</evidence>
<feature type="transmembrane region" description="Helical" evidence="1">
    <location>
        <begin position="39"/>
        <end position="60"/>
    </location>
</feature>
<accession>A0A246GJL6</accession>
<keyword evidence="1" id="KW-1133">Transmembrane helix</keyword>
<dbReference type="Gene3D" id="3.30.1150.10">
    <property type="match status" value="1"/>
</dbReference>
<evidence type="ECO:0000313" key="4">
    <source>
        <dbReference type="Proteomes" id="UP000197768"/>
    </source>
</evidence>
<protein>
    <recommendedName>
        <fullName evidence="2">TonB C-terminal domain-containing protein</fullName>
    </recommendedName>
</protein>
<dbReference type="EMBL" id="MTCZ01000074">
    <property type="protein sequence ID" value="OWP83824.1"/>
    <property type="molecule type" value="Genomic_DNA"/>
</dbReference>
<proteinExistence type="predicted"/>
<comment type="caution">
    <text evidence="3">The sequence shown here is derived from an EMBL/GenBank/DDBJ whole genome shotgun (WGS) entry which is preliminary data.</text>
</comment>
<sequence length="278" mass="30772">MSKLNINNSEWLELVFEGKNKAYGAYQLRKQDNSTSTKAFLSGLFLLTGIAILPIILSSFKEKPPIICPPNDLGNIIITEVHLPKKEEQKKIEKQLKQIRKADIIAPKTYDLINPKVVKSTETPENNLTKPDDVGKNISENSLALQGNIAGDPKGNTNESTHSFISAIPPIPETPLTPGILEKSPEFPGGINAFIKIVSSRFQTPEIEESNTIKILVYFVVEPDGSITNISVPRSPGFDLDKEAIRVLKSIKTKWEPGIYQGQAVRTQYSLPITIQIN</sequence>
<dbReference type="GO" id="GO:0098797">
    <property type="term" value="C:plasma membrane protein complex"/>
    <property type="evidence" value="ECO:0007669"/>
    <property type="project" value="TreeGrafter"/>
</dbReference>